<reference evidence="8 9" key="1">
    <citation type="submission" date="2021-01" db="EMBL/GenBank/DDBJ databases">
        <title>Whole genome shotgun sequence of Plantactinospora mayteni NBRC 109088.</title>
        <authorList>
            <person name="Komaki H."/>
            <person name="Tamura T."/>
        </authorList>
    </citation>
    <scope>NUCLEOTIDE SEQUENCE [LARGE SCALE GENOMIC DNA]</scope>
    <source>
        <strain evidence="8 9">NBRC 109088</strain>
    </source>
</reference>
<evidence type="ECO:0000256" key="2">
    <source>
        <dbReference type="ARBA" id="ARBA00022448"/>
    </source>
</evidence>
<dbReference type="PIRSF" id="PIRSF006060">
    <property type="entry name" value="AA_transporter"/>
    <property type="match status" value="1"/>
</dbReference>
<feature type="transmembrane region" description="Helical" evidence="7">
    <location>
        <begin position="162"/>
        <end position="183"/>
    </location>
</feature>
<evidence type="ECO:0000256" key="4">
    <source>
        <dbReference type="ARBA" id="ARBA00022989"/>
    </source>
</evidence>
<feature type="transmembrane region" description="Helical" evidence="7">
    <location>
        <begin position="400"/>
        <end position="420"/>
    </location>
</feature>
<dbReference type="Pfam" id="PF13520">
    <property type="entry name" value="AA_permease_2"/>
    <property type="match status" value="1"/>
</dbReference>
<evidence type="ECO:0000256" key="7">
    <source>
        <dbReference type="SAM" id="Phobius"/>
    </source>
</evidence>
<feature type="transmembrane region" description="Helical" evidence="7">
    <location>
        <begin position="190"/>
        <end position="208"/>
    </location>
</feature>
<keyword evidence="9" id="KW-1185">Reference proteome</keyword>
<evidence type="ECO:0000256" key="1">
    <source>
        <dbReference type="ARBA" id="ARBA00004141"/>
    </source>
</evidence>
<feature type="transmembrane region" description="Helical" evidence="7">
    <location>
        <begin position="228"/>
        <end position="252"/>
    </location>
</feature>
<keyword evidence="5 7" id="KW-0472">Membrane</keyword>
<dbReference type="PANTHER" id="PTHR45649">
    <property type="entry name" value="AMINO-ACID PERMEASE BAT1"/>
    <property type="match status" value="1"/>
</dbReference>
<name>A0ABQ4EQ89_9ACTN</name>
<proteinExistence type="predicted"/>
<dbReference type="Proteomes" id="UP000621500">
    <property type="component" value="Unassembled WGS sequence"/>
</dbReference>
<accession>A0ABQ4EQ89</accession>
<organism evidence="8 9">
    <name type="scientific">Plantactinospora mayteni</name>
    <dbReference type="NCBI Taxonomy" id="566021"/>
    <lineage>
        <taxon>Bacteria</taxon>
        <taxon>Bacillati</taxon>
        <taxon>Actinomycetota</taxon>
        <taxon>Actinomycetes</taxon>
        <taxon>Micromonosporales</taxon>
        <taxon>Micromonosporaceae</taxon>
        <taxon>Plantactinospora</taxon>
    </lineage>
</organism>
<dbReference type="Gene3D" id="1.20.1740.10">
    <property type="entry name" value="Amino acid/polyamine transporter I"/>
    <property type="match status" value="1"/>
</dbReference>
<dbReference type="EMBL" id="BONX01000023">
    <property type="protein sequence ID" value="GIG96813.1"/>
    <property type="molecule type" value="Genomic_DNA"/>
</dbReference>
<keyword evidence="2" id="KW-0813">Transport</keyword>
<feature type="transmembrane region" description="Helical" evidence="7">
    <location>
        <begin position="74"/>
        <end position="105"/>
    </location>
</feature>
<feature type="region of interest" description="Disordered" evidence="6">
    <location>
        <begin position="502"/>
        <end position="557"/>
    </location>
</feature>
<feature type="transmembrane region" description="Helical" evidence="7">
    <location>
        <begin position="468"/>
        <end position="489"/>
    </location>
</feature>
<evidence type="ECO:0000256" key="3">
    <source>
        <dbReference type="ARBA" id="ARBA00022692"/>
    </source>
</evidence>
<feature type="compositionally biased region" description="Pro residues" evidence="6">
    <location>
        <begin position="506"/>
        <end position="542"/>
    </location>
</feature>
<feature type="transmembrane region" description="Helical" evidence="7">
    <location>
        <begin position="440"/>
        <end position="462"/>
    </location>
</feature>
<keyword evidence="4 7" id="KW-1133">Transmembrane helix</keyword>
<feature type="transmembrane region" description="Helical" evidence="7">
    <location>
        <begin position="376"/>
        <end position="394"/>
    </location>
</feature>
<dbReference type="PANTHER" id="PTHR45649:SF26">
    <property type="entry name" value="OS04G0435100 PROTEIN"/>
    <property type="match status" value="1"/>
</dbReference>
<feature type="transmembrane region" description="Helical" evidence="7">
    <location>
        <begin position="42"/>
        <end position="62"/>
    </location>
</feature>
<sequence length="557" mass="59166">MSAPVPPTRTPVAAGADLDEQRLAELGYQQELRRKLSGFSNFAVSFSIISILAGAITSYGIAMTAGGPLAITLGWLFVGGMVTLVALAMAEICSVYPTAGALYWWAAALARRNKAAWAWFIGWFNFLGEVAVTAAIDFGAAITTSAFLSLTFDLAVTPERTFVVFLVIIVAHGLLNTFGVNLVRLLSDVSAWWHLTGVAIIVGVLAIVPDQHKPISEVFFEVRNATGFDFSGAAVYAVLIGLLMAQYTYTGYDASAHVAEETHDASRAAPRGIVMSVVVSVVAGFFLLVAITWSIGDYDAQRQTELELPPAQIFIDATGDTMGTFLLFICVVAQFFCGMASVTANSRMAYAFSRDGALPGSAIWRRVNPRTGTPTNSIWLCVACSSLLVLPSLWNTTAYLAATSIAVIGLYIAYVGPVFLRRRSPDFQPGPWHLGRWSPLVGWLAIGWVAVICVLFVLPTAAPITASTFNYTIVAVAVVLGAAWLWWLLGARHWFTGPRQNVVPTVPQPDPTAPDPPAQPGGPAPQPGDPAAPPDGPAPQPDGPARDRAGAADGEGG</sequence>
<feature type="transmembrane region" description="Helical" evidence="7">
    <location>
        <begin position="325"/>
        <end position="344"/>
    </location>
</feature>
<evidence type="ECO:0000313" key="8">
    <source>
        <dbReference type="EMBL" id="GIG96813.1"/>
    </source>
</evidence>
<evidence type="ECO:0000313" key="9">
    <source>
        <dbReference type="Proteomes" id="UP000621500"/>
    </source>
</evidence>
<evidence type="ECO:0000256" key="5">
    <source>
        <dbReference type="ARBA" id="ARBA00023136"/>
    </source>
</evidence>
<feature type="transmembrane region" description="Helical" evidence="7">
    <location>
        <begin position="273"/>
        <end position="295"/>
    </location>
</feature>
<comment type="subcellular location">
    <subcellularLocation>
        <location evidence="1">Membrane</location>
        <topology evidence="1">Multi-pass membrane protein</topology>
    </subcellularLocation>
</comment>
<dbReference type="InterPro" id="IPR002293">
    <property type="entry name" value="AA/rel_permease1"/>
</dbReference>
<gene>
    <name evidence="8" type="ORF">Pma05_33860</name>
</gene>
<comment type="caution">
    <text evidence="8">The sequence shown here is derived from an EMBL/GenBank/DDBJ whole genome shotgun (WGS) entry which is preliminary data.</text>
</comment>
<keyword evidence="3 7" id="KW-0812">Transmembrane</keyword>
<protein>
    <submittedName>
        <fullName evidence="8">Amino acid transporter</fullName>
    </submittedName>
</protein>
<evidence type="ECO:0000256" key="6">
    <source>
        <dbReference type="SAM" id="MobiDB-lite"/>
    </source>
</evidence>
<feature type="transmembrane region" description="Helical" evidence="7">
    <location>
        <begin position="117"/>
        <end position="142"/>
    </location>
</feature>
<dbReference type="RefSeq" id="WP_203858348.1">
    <property type="nucleotide sequence ID" value="NZ_BAAAZQ010000001.1"/>
</dbReference>